<keyword evidence="4 7" id="KW-0547">Nucleotide-binding</keyword>
<evidence type="ECO:0000256" key="1">
    <source>
        <dbReference type="ARBA" id="ARBA00012513"/>
    </source>
</evidence>
<gene>
    <name evidence="11" type="ORF">A9W98_00400</name>
</gene>
<evidence type="ECO:0000256" key="8">
    <source>
        <dbReference type="SAM" id="MobiDB-lite"/>
    </source>
</evidence>
<feature type="compositionally biased region" description="Basic residues" evidence="8">
    <location>
        <begin position="380"/>
        <end position="390"/>
    </location>
</feature>
<dbReference type="EC" id="2.7.11.1" evidence="1"/>
<evidence type="ECO:0000256" key="7">
    <source>
        <dbReference type="PROSITE-ProRule" id="PRU10141"/>
    </source>
</evidence>
<dbReference type="PANTHER" id="PTHR43289:SF6">
    <property type="entry name" value="SERINE_THREONINE-PROTEIN KINASE NEKL-3"/>
    <property type="match status" value="1"/>
</dbReference>
<feature type="transmembrane region" description="Helical" evidence="9">
    <location>
        <begin position="314"/>
        <end position="332"/>
    </location>
</feature>
<evidence type="ECO:0000256" key="6">
    <source>
        <dbReference type="ARBA" id="ARBA00022840"/>
    </source>
</evidence>
<dbReference type="InterPro" id="IPR011009">
    <property type="entry name" value="Kinase-like_dom_sf"/>
</dbReference>
<dbReference type="InterPro" id="IPR008271">
    <property type="entry name" value="Ser/Thr_kinase_AS"/>
</dbReference>
<keyword evidence="5 11" id="KW-0418">Kinase</keyword>
<dbReference type="PROSITE" id="PS00108">
    <property type="entry name" value="PROTEIN_KINASE_ST"/>
    <property type="match status" value="1"/>
</dbReference>
<dbReference type="RefSeq" id="WP_065137482.1">
    <property type="nucleotide sequence ID" value="NZ_MAEM01000553.1"/>
</dbReference>
<evidence type="ECO:0000313" key="11">
    <source>
        <dbReference type="EMBL" id="OBR98033.1"/>
    </source>
</evidence>
<comment type="caution">
    <text evidence="11">The sequence shown here is derived from an EMBL/GenBank/DDBJ whole genome shotgun (WGS) entry which is preliminary data.</text>
</comment>
<dbReference type="AlphaFoldDB" id="A0A1A6B713"/>
<dbReference type="GO" id="GO:0004674">
    <property type="term" value="F:protein serine/threonine kinase activity"/>
    <property type="evidence" value="ECO:0007669"/>
    <property type="project" value="UniProtKB-KW"/>
</dbReference>
<evidence type="ECO:0000313" key="12">
    <source>
        <dbReference type="Proteomes" id="UP000093757"/>
    </source>
</evidence>
<dbReference type="Proteomes" id="UP000093757">
    <property type="component" value="Unassembled WGS sequence"/>
</dbReference>
<evidence type="ECO:0000256" key="9">
    <source>
        <dbReference type="SAM" id="Phobius"/>
    </source>
</evidence>
<dbReference type="SUPFAM" id="SSF56112">
    <property type="entry name" value="Protein kinase-like (PK-like)"/>
    <property type="match status" value="1"/>
</dbReference>
<feature type="domain" description="Protein kinase" evidence="10">
    <location>
        <begin position="20"/>
        <end position="284"/>
    </location>
</feature>
<evidence type="ECO:0000259" key="10">
    <source>
        <dbReference type="PROSITE" id="PS50011"/>
    </source>
</evidence>
<dbReference type="InterPro" id="IPR000719">
    <property type="entry name" value="Prot_kinase_dom"/>
</dbReference>
<dbReference type="PROSITE" id="PS00107">
    <property type="entry name" value="PROTEIN_KINASE_ATP"/>
    <property type="match status" value="1"/>
</dbReference>
<dbReference type="PROSITE" id="PS50011">
    <property type="entry name" value="PROTEIN_KINASE_DOM"/>
    <property type="match status" value="1"/>
</dbReference>
<keyword evidence="3" id="KW-0808">Transferase</keyword>
<dbReference type="Pfam" id="PF00069">
    <property type="entry name" value="Pkinase"/>
    <property type="match status" value="1"/>
</dbReference>
<dbReference type="CDD" id="cd14014">
    <property type="entry name" value="STKc_PknB_like"/>
    <property type="match status" value="1"/>
</dbReference>
<feature type="binding site" evidence="7">
    <location>
        <position position="49"/>
    </location>
    <ligand>
        <name>ATP</name>
        <dbReference type="ChEBI" id="CHEBI:30616"/>
    </ligand>
</feature>
<keyword evidence="2" id="KW-0723">Serine/threonine-protein kinase</keyword>
<dbReference type="Gene3D" id="3.30.200.20">
    <property type="entry name" value="Phosphorylase Kinase, domain 1"/>
    <property type="match status" value="1"/>
</dbReference>
<keyword evidence="9" id="KW-0472">Membrane</keyword>
<dbReference type="PANTHER" id="PTHR43289">
    <property type="entry name" value="MITOGEN-ACTIVATED PROTEIN KINASE KINASE KINASE 20-RELATED"/>
    <property type="match status" value="1"/>
</dbReference>
<feature type="region of interest" description="Disordered" evidence="8">
    <location>
        <begin position="342"/>
        <end position="390"/>
    </location>
</feature>
<dbReference type="GO" id="GO:0005524">
    <property type="term" value="F:ATP binding"/>
    <property type="evidence" value="ECO:0007669"/>
    <property type="project" value="UniProtKB-UniRule"/>
</dbReference>
<keyword evidence="9" id="KW-1133">Transmembrane helix</keyword>
<keyword evidence="9" id="KW-0812">Transmembrane</keyword>
<proteinExistence type="predicted"/>
<feature type="compositionally biased region" description="Pro residues" evidence="8">
    <location>
        <begin position="367"/>
        <end position="379"/>
    </location>
</feature>
<evidence type="ECO:0000256" key="4">
    <source>
        <dbReference type="ARBA" id="ARBA00022741"/>
    </source>
</evidence>
<reference evidence="11 12" key="1">
    <citation type="submission" date="2016-06" db="EMBL/GenBank/DDBJ databases">
        <authorList>
            <person name="Kjaerup R.B."/>
            <person name="Dalgaard T.S."/>
            <person name="Juul-Madsen H.R."/>
        </authorList>
    </citation>
    <scope>NUCLEOTIDE SEQUENCE [LARGE SCALE GENOMIC DNA]</scope>
    <source>
        <strain evidence="11 12">1245752.6</strain>
    </source>
</reference>
<feature type="compositionally biased region" description="Low complexity" evidence="8">
    <location>
        <begin position="355"/>
        <end position="366"/>
    </location>
</feature>
<feature type="compositionally biased region" description="Pro residues" evidence="8">
    <location>
        <begin position="342"/>
        <end position="354"/>
    </location>
</feature>
<organism evidence="11 12">
    <name type="scientific">Mycobacterium gordonae</name>
    <dbReference type="NCBI Taxonomy" id="1778"/>
    <lineage>
        <taxon>Bacteria</taxon>
        <taxon>Bacillati</taxon>
        <taxon>Actinomycetota</taxon>
        <taxon>Actinomycetes</taxon>
        <taxon>Mycobacteriales</taxon>
        <taxon>Mycobacteriaceae</taxon>
        <taxon>Mycobacterium</taxon>
    </lineage>
</organism>
<accession>A0A1A6B713</accession>
<dbReference type="InterPro" id="IPR017441">
    <property type="entry name" value="Protein_kinase_ATP_BS"/>
</dbReference>
<keyword evidence="6 7" id="KW-0067">ATP-binding</keyword>
<evidence type="ECO:0000256" key="3">
    <source>
        <dbReference type="ARBA" id="ARBA00022679"/>
    </source>
</evidence>
<dbReference type="OrthoDB" id="9762169at2"/>
<dbReference type="GO" id="GO:0080090">
    <property type="term" value="P:regulation of primary metabolic process"/>
    <property type="evidence" value="ECO:0007669"/>
    <property type="project" value="UniProtKB-ARBA"/>
</dbReference>
<dbReference type="SMART" id="SM00220">
    <property type="entry name" value="S_TKc"/>
    <property type="match status" value="1"/>
</dbReference>
<evidence type="ECO:0000256" key="2">
    <source>
        <dbReference type="ARBA" id="ARBA00022527"/>
    </source>
</evidence>
<dbReference type="EMBL" id="MAEM01000553">
    <property type="protein sequence ID" value="OBR98033.1"/>
    <property type="molecule type" value="Genomic_DNA"/>
</dbReference>
<dbReference type="Gene3D" id="1.10.510.10">
    <property type="entry name" value="Transferase(Phosphotransferase) domain 1"/>
    <property type="match status" value="1"/>
</dbReference>
<protein>
    <recommendedName>
        <fullName evidence="1">non-specific serine/threonine protein kinase</fullName>
        <ecNumber evidence="1">2.7.11.1</ecNumber>
    </recommendedName>
</protein>
<sequence>MTTEYGKALLVPDGALGGRYELGRVLGRGGMSEVREGWDLKLGRPVAIKLLQSGPGNGSGPDSRLRFETEARATAALSSSHIVIVHDVGEHHGVPFIVMERLPGVSLADHIARGPLPQPFVQTVLDGVLAALAAAHDAGILHRDVKPGNILFTAAGEAKLADFGIAKTAGGAHTMTGQVVGTMAYLSPDRLAGKPATTADDLYAVGVVGYEALTGRRPYPQEQFAALANAILHETPRPIAALRPDVRPELAAVFERAMARQPARRFYQAGAMREALNAAGHPPVRQPTRVMAAPAATSAYIPVDSEPTRPSRKLVAAAIFAVLLLAIMLMALDAPFSAPPPAPAGTTAPLPPATSTPETSTVASTPEPAPAPPLVPPGKPGKKPKGGKGD</sequence>
<name>A0A1A6B713_MYCGO</name>
<evidence type="ECO:0000256" key="5">
    <source>
        <dbReference type="ARBA" id="ARBA00022777"/>
    </source>
</evidence>